<proteinExistence type="predicted"/>
<gene>
    <name evidence="3" type="ORF">CUR178_00951</name>
</gene>
<reference evidence="3 4" key="1">
    <citation type="submission" date="2021-02" db="EMBL/GenBank/DDBJ databases">
        <title>Leishmania (Mundinia) enrietti genome sequencing and assembly.</title>
        <authorList>
            <person name="Almutairi H."/>
            <person name="Gatherer D."/>
        </authorList>
    </citation>
    <scope>NUCLEOTIDE SEQUENCE [LARGE SCALE GENOMIC DNA]</scope>
    <source>
        <strain evidence="3">CUR178</strain>
    </source>
</reference>
<dbReference type="OrthoDB" id="278352at2759"/>
<evidence type="ECO:0000313" key="3">
    <source>
        <dbReference type="EMBL" id="KAG5467309.1"/>
    </source>
</evidence>
<feature type="compositionally biased region" description="Low complexity" evidence="2">
    <location>
        <begin position="568"/>
        <end position="586"/>
    </location>
</feature>
<dbReference type="KEGG" id="lenr:94168238"/>
<evidence type="ECO:0000256" key="1">
    <source>
        <dbReference type="SAM" id="Coils"/>
    </source>
</evidence>
<organism evidence="3 4">
    <name type="scientific">Leishmania enriettii</name>
    <dbReference type="NCBI Taxonomy" id="5663"/>
    <lineage>
        <taxon>Eukaryota</taxon>
        <taxon>Discoba</taxon>
        <taxon>Euglenozoa</taxon>
        <taxon>Kinetoplastea</taxon>
        <taxon>Metakinetoplastina</taxon>
        <taxon>Trypanosomatida</taxon>
        <taxon>Trypanosomatidae</taxon>
        <taxon>Leishmaniinae</taxon>
        <taxon>Leishmania</taxon>
    </lineage>
</organism>
<evidence type="ECO:0000313" key="4">
    <source>
        <dbReference type="Proteomes" id="UP000674179"/>
    </source>
</evidence>
<dbReference type="AlphaFoldDB" id="A0A836G6H9"/>
<sequence>MPECTVYSPCGRYVVRFASDAEQQLLRLTITGNASGLLKSDVPAAESSCGKTVAAAENGSLTSSSALHPLRLAASLTEADVLALTTSAGVRKSFASFAQMLYDALIGRSSCVHFFVETVAEMKERIQRDVQRQEPPSRVAQCTEVRPSRQRCPGELDIDSAALAPVPMPGDGSVTNTGKGRVRTVVGDTVIELDEDIASEVLEQRFLTLDYDVDFTRAIFPIPLLAGGAEGAPEEAAGGAMRARTVTASAFPAELPEASIEPFVVSSTLSTAASAPTPEADALRQELLCARARLAQLASENAKLRRENEALVQLSRQKMHEMQRLCEDFQHQVQLAADAEKLRAKNKELRVQLQEALESQQAVQRTLERARSQHRLLHPASAAANGGGGPHRLASGQRSCENPYLRSLSRESVDGGRAAASLRPSYGRQRSAGSAASRGSATRQGRPLMSPKATPAALRGSRAQRAPSSSPANRRRSTRFDTPLPTSLDPVVSTASASRRRRSRSRWRDGSSSARDRDGDSPAPHGRSGGRPERARKPHCRGSSATAPHGSRASSAHSLPRRGPSLWADSSNHASSCGSAASSRRSSLSHERLYRTATASSRMHQTPKMHLVDSATALRRAVFH</sequence>
<feature type="compositionally biased region" description="Low complexity" evidence="2">
    <location>
        <begin position="427"/>
        <end position="446"/>
    </location>
</feature>
<feature type="compositionally biased region" description="Low complexity" evidence="2">
    <location>
        <begin position="459"/>
        <end position="472"/>
    </location>
</feature>
<protein>
    <submittedName>
        <fullName evidence="3">Uncharacterized protein</fullName>
    </submittedName>
</protein>
<dbReference type="EMBL" id="JAFHKP010000035">
    <property type="protein sequence ID" value="KAG5467309.1"/>
    <property type="molecule type" value="Genomic_DNA"/>
</dbReference>
<accession>A0A836G6H9</accession>
<name>A0A836G6H9_LEIEN</name>
<keyword evidence="1" id="KW-0175">Coiled coil</keyword>
<feature type="coiled-coil region" evidence="1">
    <location>
        <begin position="280"/>
        <end position="373"/>
    </location>
</feature>
<dbReference type="RefSeq" id="XP_067688831.1">
    <property type="nucleotide sequence ID" value="XM_067832728.1"/>
</dbReference>
<feature type="compositionally biased region" description="Basic and acidic residues" evidence="2">
    <location>
        <begin position="506"/>
        <end position="520"/>
    </location>
</feature>
<dbReference type="GeneID" id="94168238"/>
<feature type="region of interest" description="Disordered" evidence="2">
    <location>
        <begin position="379"/>
        <end position="590"/>
    </location>
</feature>
<comment type="caution">
    <text evidence="3">The sequence shown here is derived from an EMBL/GenBank/DDBJ whole genome shotgun (WGS) entry which is preliminary data.</text>
</comment>
<dbReference type="Proteomes" id="UP000674179">
    <property type="component" value="Chromosome 35"/>
</dbReference>
<keyword evidence="4" id="KW-1185">Reference proteome</keyword>
<evidence type="ECO:0000256" key="2">
    <source>
        <dbReference type="SAM" id="MobiDB-lite"/>
    </source>
</evidence>